<dbReference type="RefSeq" id="WP_368390748.1">
    <property type="nucleotide sequence ID" value="NZ_JBFRYC010000001.1"/>
</dbReference>
<keyword evidence="3" id="KW-0418">Kinase</keyword>
<dbReference type="Proteomes" id="UP001557465">
    <property type="component" value="Unassembled WGS sequence"/>
</dbReference>
<dbReference type="InterPro" id="IPR038614">
    <property type="entry name" value="GK_N_sf"/>
</dbReference>
<accession>A0ABV3TFM9</accession>
<keyword evidence="3" id="KW-0808">Transferase</keyword>
<comment type="caution">
    <text evidence="3">The sequence shown here is derived from an EMBL/GenBank/DDBJ whole genome shotgun (WGS) entry which is preliminary data.</text>
</comment>
<dbReference type="Pfam" id="PF05161">
    <property type="entry name" value="MOFRL"/>
    <property type="match status" value="1"/>
</dbReference>
<organism evidence="3 4">
    <name type="scientific">Thioclava arctica</name>
    <dbReference type="NCBI Taxonomy" id="3238301"/>
    <lineage>
        <taxon>Bacteria</taxon>
        <taxon>Pseudomonadati</taxon>
        <taxon>Pseudomonadota</taxon>
        <taxon>Alphaproteobacteria</taxon>
        <taxon>Rhodobacterales</taxon>
        <taxon>Paracoccaceae</taxon>
        <taxon>Thioclava</taxon>
    </lineage>
</organism>
<evidence type="ECO:0000259" key="2">
    <source>
        <dbReference type="Pfam" id="PF13660"/>
    </source>
</evidence>
<reference evidence="3 4" key="1">
    <citation type="journal article" date="2011" name="Int. J. Syst. Evol. Microbiol.">
        <title>Zhongshania antarctica gen. nov., sp. nov. and Zhongshania guokunii sp. nov., gammaproteobacteria respectively isolated from coastal attached (fast) ice and surface seawater of the Antarctic.</title>
        <authorList>
            <person name="Li H.J."/>
            <person name="Zhang X.Y."/>
            <person name="Chen C.X."/>
            <person name="Zhang Y.J."/>
            <person name="Gao Z.M."/>
            <person name="Yu Y."/>
            <person name="Chen X.L."/>
            <person name="Chen B."/>
            <person name="Zhang Y.Z."/>
        </authorList>
    </citation>
    <scope>NUCLEOTIDE SEQUENCE [LARGE SCALE GENOMIC DNA]</scope>
    <source>
        <strain evidence="3 4">15-R06ZXC-3</strain>
    </source>
</reference>
<proteinExistence type="predicted"/>
<dbReference type="Gene3D" id="3.40.1480.10">
    <property type="entry name" value="MOFRL domain"/>
    <property type="match status" value="1"/>
</dbReference>
<dbReference type="EMBL" id="JBFRYC010000001">
    <property type="protein sequence ID" value="MEX1660436.1"/>
    <property type="molecule type" value="Genomic_DNA"/>
</dbReference>
<evidence type="ECO:0000313" key="4">
    <source>
        <dbReference type="Proteomes" id="UP001557465"/>
    </source>
</evidence>
<name>A0ABV3TFM9_9RHOB</name>
<dbReference type="InterPro" id="IPR037035">
    <property type="entry name" value="GK-like_C_sf"/>
</dbReference>
<dbReference type="InterPro" id="IPR025286">
    <property type="entry name" value="MOFRL_assoc_dom"/>
</dbReference>
<dbReference type="SUPFAM" id="SSF82544">
    <property type="entry name" value="GckA/TtuD-like"/>
    <property type="match status" value="1"/>
</dbReference>
<keyword evidence="4" id="KW-1185">Reference proteome</keyword>
<evidence type="ECO:0000259" key="1">
    <source>
        <dbReference type="Pfam" id="PF05161"/>
    </source>
</evidence>
<evidence type="ECO:0000313" key="3">
    <source>
        <dbReference type="EMBL" id="MEX1660436.1"/>
    </source>
</evidence>
<dbReference type="Pfam" id="PF13660">
    <property type="entry name" value="DUF4147"/>
    <property type="match status" value="1"/>
</dbReference>
<gene>
    <name evidence="3" type="ORF">AB4874_02050</name>
</gene>
<dbReference type="Gene3D" id="3.40.50.10180">
    <property type="entry name" value="Glycerate kinase, MOFRL-like N-terminal domain"/>
    <property type="match status" value="1"/>
</dbReference>
<dbReference type="InterPro" id="IPR007835">
    <property type="entry name" value="MOFRL"/>
</dbReference>
<feature type="domain" description="MOFRL" evidence="1">
    <location>
        <begin position="305"/>
        <end position="412"/>
    </location>
</feature>
<dbReference type="InterPro" id="IPR039760">
    <property type="entry name" value="MOFRL_protein"/>
</dbReference>
<feature type="domain" description="MOFRL-associated" evidence="2">
    <location>
        <begin position="14"/>
        <end position="243"/>
    </location>
</feature>
<sequence>MREQGGIDEMKARVRAMFEAGVAAADPARAVSEAMDWARADPPGPGGHWQVVALGKAGLAMATAALAALPSDTAALIVTNPENAQGAQSPAGARLIAGDHPVPGPGSQAAGRAILEALARLGPQDRVLALISGGGSALAVAPSDGLSLSDKAEVSRLLLGCGADIAQMNLIRQQLSRLKGGGWLAASAAPVTGLILSDVPGDDLAVIASGPTVAPIGTRAQAADLCRDLGIWDQLPASVRTHLGQPEPTRNRQQARNRLIGANGISVAAMLAAGAQAAPFALSGDVGDLAPRIVALLADLAPGTALAFGGESTVTLRGDGLGGRNQELALRVALLAEQAGVSGPWCFLSGGTDGRDGPTDAAGGLVDPQTCESIRAGGEDPQSLLANNDSYRALRAGGALLMTGATGTNVADLAILARG</sequence>
<dbReference type="PANTHER" id="PTHR12227">
    <property type="entry name" value="GLYCERATE KINASE"/>
    <property type="match status" value="1"/>
</dbReference>
<protein>
    <submittedName>
        <fullName evidence="3">Glycerate kinase</fullName>
    </submittedName>
</protein>
<dbReference type="PANTHER" id="PTHR12227:SF0">
    <property type="entry name" value="GLYCERATE KINASE"/>
    <property type="match status" value="1"/>
</dbReference>
<dbReference type="GO" id="GO:0016301">
    <property type="term" value="F:kinase activity"/>
    <property type="evidence" value="ECO:0007669"/>
    <property type="project" value="UniProtKB-KW"/>
</dbReference>